<comment type="function">
    <text evidence="7">Component of the U5 snRNP complex required for pre-mRNA splicing. Binds GTP.</text>
</comment>
<dbReference type="GO" id="GO:0003924">
    <property type="term" value="F:GTPase activity"/>
    <property type="evidence" value="ECO:0007669"/>
    <property type="project" value="InterPro"/>
</dbReference>
<keyword evidence="10" id="KW-1185">Reference proteome</keyword>
<comment type="subcellular location">
    <subcellularLocation>
        <location evidence="1">Nucleus</location>
    </subcellularLocation>
</comment>
<dbReference type="FunFam" id="3.40.50.300:FF:000646">
    <property type="entry name" value="U5 small nuclear ribonucleoprotein component"/>
    <property type="match status" value="1"/>
</dbReference>
<evidence type="ECO:0000256" key="6">
    <source>
        <dbReference type="ARBA" id="ARBA00023242"/>
    </source>
</evidence>
<gene>
    <name evidence="9" type="ORF">CANVERA_P2363</name>
</gene>
<dbReference type="GO" id="GO:0005829">
    <property type="term" value="C:cytosol"/>
    <property type="evidence" value="ECO:0007669"/>
    <property type="project" value="TreeGrafter"/>
</dbReference>
<organism evidence="9 10">
    <name type="scientific">Candida verbasci</name>
    <dbReference type="NCBI Taxonomy" id="1227364"/>
    <lineage>
        <taxon>Eukaryota</taxon>
        <taxon>Fungi</taxon>
        <taxon>Dikarya</taxon>
        <taxon>Ascomycota</taxon>
        <taxon>Saccharomycotina</taxon>
        <taxon>Pichiomycetes</taxon>
        <taxon>Debaryomycetaceae</taxon>
        <taxon>Candida/Lodderomyces clade</taxon>
        <taxon>Candida</taxon>
    </lineage>
</organism>
<dbReference type="Gene3D" id="3.90.1430.10">
    <property type="entry name" value="Yeast translation eEF2 (G' domain)"/>
    <property type="match status" value="1"/>
</dbReference>
<accession>A0A9W4TVK2</accession>
<dbReference type="GO" id="GO:0000398">
    <property type="term" value="P:mRNA splicing, via spliceosome"/>
    <property type="evidence" value="ECO:0007669"/>
    <property type="project" value="TreeGrafter"/>
</dbReference>
<dbReference type="Gene3D" id="3.30.70.870">
    <property type="entry name" value="Elongation Factor G (Translational Gtpase), domain 3"/>
    <property type="match status" value="1"/>
</dbReference>
<dbReference type="Gene3D" id="3.30.230.10">
    <property type="match status" value="1"/>
</dbReference>
<dbReference type="NCBIfam" id="TIGR00231">
    <property type="entry name" value="small_GTP"/>
    <property type="match status" value="1"/>
</dbReference>
<name>A0A9W4TVK2_9ASCO</name>
<dbReference type="SUPFAM" id="SSF50447">
    <property type="entry name" value="Translation proteins"/>
    <property type="match status" value="1"/>
</dbReference>
<dbReference type="Gene3D" id="2.40.30.10">
    <property type="entry name" value="Translation factors"/>
    <property type="match status" value="1"/>
</dbReference>
<dbReference type="GO" id="GO:0005525">
    <property type="term" value="F:GTP binding"/>
    <property type="evidence" value="ECO:0007669"/>
    <property type="project" value="UniProtKB-KW"/>
</dbReference>
<dbReference type="AlphaFoldDB" id="A0A9W4TVK2"/>
<dbReference type="FunFam" id="3.30.70.870:FF:000002">
    <property type="entry name" value="Translation elongation factor 2"/>
    <property type="match status" value="1"/>
</dbReference>
<dbReference type="InterPro" id="IPR027417">
    <property type="entry name" value="P-loop_NTPase"/>
</dbReference>
<dbReference type="Gene3D" id="3.40.50.300">
    <property type="entry name" value="P-loop containing nucleotide triphosphate hydrolases"/>
    <property type="match status" value="1"/>
</dbReference>
<dbReference type="EMBL" id="CANTUO010000002">
    <property type="protein sequence ID" value="CAI5757851.1"/>
    <property type="molecule type" value="Genomic_DNA"/>
</dbReference>
<dbReference type="GO" id="GO:0000974">
    <property type="term" value="C:Prp19 complex"/>
    <property type="evidence" value="ECO:0007669"/>
    <property type="project" value="UniProtKB-ARBA"/>
</dbReference>
<dbReference type="InterPro" id="IPR020568">
    <property type="entry name" value="Ribosomal_Su5_D2-typ_SF"/>
</dbReference>
<dbReference type="InterPro" id="IPR004161">
    <property type="entry name" value="EFTu-like_2"/>
</dbReference>
<evidence type="ECO:0000256" key="7">
    <source>
        <dbReference type="ARBA" id="ARBA00055641"/>
    </source>
</evidence>
<evidence type="ECO:0000259" key="8">
    <source>
        <dbReference type="PROSITE" id="PS51722"/>
    </source>
</evidence>
<dbReference type="Gene3D" id="3.30.70.240">
    <property type="match status" value="1"/>
</dbReference>
<dbReference type="PROSITE" id="PS51722">
    <property type="entry name" value="G_TR_2"/>
    <property type="match status" value="1"/>
</dbReference>
<dbReference type="GO" id="GO:0046540">
    <property type="term" value="C:U4/U6 x U5 tri-snRNP complex"/>
    <property type="evidence" value="ECO:0007669"/>
    <property type="project" value="TreeGrafter"/>
</dbReference>
<dbReference type="InterPro" id="IPR009000">
    <property type="entry name" value="Transl_B-barrel_sf"/>
</dbReference>
<keyword evidence="5" id="KW-0508">mRNA splicing</keyword>
<dbReference type="SMART" id="SM00889">
    <property type="entry name" value="EFG_IV"/>
    <property type="match status" value="1"/>
</dbReference>
<dbReference type="GO" id="GO:0005682">
    <property type="term" value="C:U5 snRNP"/>
    <property type="evidence" value="ECO:0007669"/>
    <property type="project" value="UniProtKB-ARBA"/>
</dbReference>
<dbReference type="InterPro" id="IPR000640">
    <property type="entry name" value="EFG_V-like"/>
</dbReference>
<proteinExistence type="predicted"/>
<protein>
    <recommendedName>
        <fullName evidence="8">Tr-type G domain-containing protein</fullName>
    </recommendedName>
</protein>
<evidence type="ECO:0000313" key="10">
    <source>
        <dbReference type="Proteomes" id="UP001152885"/>
    </source>
</evidence>
<evidence type="ECO:0000256" key="4">
    <source>
        <dbReference type="ARBA" id="ARBA00023134"/>
    </source>
</evidence>
<dbReference type="SUPFAM" id="SSF54980">
    <property type="entry name" value="EF-G C-terminal domain-like"/>
    <property type="match status" value="2"/>
</dbReference>
<dbReference type="CDD" id="cd04090">
    <property type="entry name" value="EF2_II_snRNP"/>
    <property type="match status" value="1"/>
</dbReference>
<dbReference type="PANTHER" id="PTHR42908:SF6">
    <property type="entry name" value="116 KDA U5 SMALL NUCLEAR RIBONUCLEOPROTEIN COMPONENT"/>
    <property type="match status" value="1"/>
</dbReference>
<dbReference type="Pfam" id="PF00009">
    <property type="entry name" value="GTP_EFTU"/>
    <property type="match status" value="1"/>
</dbReference>
<dbReference type="InterPro" id="IPR035647">
    <property type="entry name" value="EFG_III/V"/>
</dbReference>
<sequence>MDDDDMYDEFGNYLGGDQMDSDDESIYLQEKPEQIPSQFENNTTALIKHDVNINQGEIIYVQPNDSITEQPVIQPNIERSMKVEIEEEETDSNLKYSSTYLKELMNNSPERIRNVSILGNTGSGKTSLIDQLIYYTHKVDKKKKNLRYLDNHKLEIDREMSIKASSITLLLPDVRDKSHVINIIDTPGHVDFNDEVLATLHGVEGVILVLDAVEGLTTRDEILIHEIVKLNLPITLILNKIDSLILELRLPPNDTYLKLETVIEDVNECIRTNEHYKDYIHKGRISPEFNNVFFSSAKYEFIFNLKSFTKMYSDNQESKTHEDEFLSVLWGDYYLDEENGSISSYSNKGKLERSFVSFILNPIYKIVTYTLTHETGDKRLSTLLWENSKLKLHKKTYNEEPQMLLKTVFNNIFSDYGNKSLVVTIQKNVTSPLEVTKKQGIEFTSTIGQVLKLVESSNGKKFSALVRLYKGSLKTGDKVKVYGENYNIDKENFKIETITRISIPQGRSDISINEVSTGNIVLIEGIDSIIKKGATITDINTELAKSFSILAYSRNSVFKVAVEPYKPSELPLLLDALRKIDKSYLSSIINVEENGEHIIIAPGELYMDCILHDVRLFFNDELQIRVSDPMVKFSETCIDMSFTKIPIKINNMAISVIAEPINDAKLIHNLETERINMSQTKKEISTILKTEHGWDVLAARSLWSISSDLNNPSILQDDTLEGESDKTILNEIKELVVTGFQWGVNEGPLINEPIRNVKFKILDFITTTDDIQINSAQIIPIVRNSIYTALLLAQPRLLEPVYKIITICTYKSIKVLEQLLNKRRGYIDNKREIPGTPLFEIIAYVLAIDSFGFHSDLKFHSQKQAKCQLVFDGWEIVPGDPLDETKQVSKLKPVDDEEALSRDFMVKTRKRKGITGEPTVQKYIDNDIYIKLKERNLIQ</sequence>
<reference evidence="9" key="1">
    <citation type="submission" date="2022-12" db="EMBL/GenBank/DDBJ databases">
        <authorList>
            <person name="Brejova B."/>
        </authorList>
    </citation>
    <scope>NUCLEOTIDE SEQUENCE</scope>
</reference>
<evidence type="ECO:0000313" key="9">
    <source>
        <dbReference type="EMBL" id="CAI5757851.1"/>
    </source>
</evidence>
<dbReference type="GO" id="GO:0071007">
    <property type="term" value="C:U2-type catalytic step 2 spliceosome"/>
    <property type="evidence" value="ECO:0007669"/>
    <property type="project" value="TreeGrafter"/>
</dbReference>
<feature type="domain" description="Tr-type G" evidence="8">
    <location>
        <begin position="110"/>
        <end position="329"/>
    </location>
</feature>
<comment type="caution">
    <text evidence="9">The sequence shown here is derived from an EMBL/GenBank/DDBJ whole genome shotgun (WGS) entry which is preliminary data.</text>
</comment>
<dbReference type="InterPro" id="IPR014721">
    <property type="entry name" value="Ribsml_uS5_D2-typ_fold_subgr"/>
</dbReference>
<dbReference type="PANTHER" id="PTHR42908">
    <property type="entry name" value="TRANSLATION ELONGATION FACTOR-RELATED"/>
    <property type="match status" value="1"/>
</dbReference>
<keyword evidence="2" id="KW-0507">mRNA processing</keyword>
<dbReference type="InterPro" id="IPR005225">
    <property type="entry name" value="Small_GTP-bd"/>
</dbReference>
<dbReference type="OrthoDB" id="364892at2759"/>
<evidence type="ECO:0000256" key="3">
    <source>
        <dbReference type="ARBA" id="ARBA00022741"/>
    </source>
</evidence>
<dbReference type="Pfam" id="PF00679">
    <property type="entry name" value="EFG_C"/>
    <property type="match status" value="1"/>
</dbReference>
<dbReference type="CDD" id="cd01683">
    <property type="entry name" value="EF2_IV_snRNP"/>
    <property type="match status" value="1"/>
</dbReference>
<evidence type="ECO:0000256" key="5">
    <source>
        <dbReference type="ARBA" id="ARBA00023187"/>
    </source>
</evidence>
<dbReference type="SUPFAM" id="SSF52540">
    <property type="entry name" value="P-loop containing nucleoside triphosphate hydrolases"/>
    <property type="match status" value="1"/>
</dbReference>
<dbReference type="InterPro" id="IPR000795">
    <property type="entry name" value="T_Tr_GTP-bd_dom"/>
</dbReference>
<dbReference type="Pfam" id="PF03144">
    <property type="entry name" value="GTP_EFTU_D2"/>
    <property type="match status" value="1"/>
</dbReference>
<dbReference type="PRINTS" id="PR00315">
    <property type="entry name" value="ELONGATNFCT"/>
</dbReference>
<dbReference type="GO" id="GO:0030623">
    <property type="term" value="F:U5 snRNA binding"/>
    <property type="evidence" value="ECO:0007669"/>
    <property type="project" value="TreeGrafter"/>
</dbReference>
<keyword evidence="6" id="KW-0539">Nucleus</keyword>
<keyword evidence="4" id="KW-0342">GTP-binding</keyword>
<dbReference type="SMART" id="SM00838">
    <property type="entry name" value="EFG_C"/>
    <property type="match status" value="1"/>
</dbReference>
<dbReference type="InterPro" id="IPR005517">
    <property type="entry name" value="Transl_elong_EFG/EF2_IV"/>
</dbReference>
<evidence type="ECO:0000256" key="2">
    <source>
        <dbReference type="ARBA" id="ARBA00022664"/>
    </source>
</evidence>
<dbReference type="Proteomes" id="UP001152885">
    <property type="component" value="Unassembled WGS sequence"/>
</dbReference>
<keyword evidence="3" id="KW-0547">Nucleotide-binding</keyword>
<dbReference type="Pfam" id="PF03764">
    <property type="entry name" value="EFG_IV"/>
    <property type="match status" value="1"/>
</dbReference>
<dbReference type="SUPFAM" id="SSF54211">
    <property type="entry name" value="Ribosomal protein S5 domain 2-like"/>
    <property type="match status" value="1"/>
</dbReference>
<evidence type="ECO:0000256" key="1">
    <source>
        <dbReference type="ARBA" id="ARBA00004123"/>
    </source>
</evidence>